<evidence type="ECO:0000256" key="7">
    <source>
        <dbReference type="SAM" id="MobiDB-lite"/>
    </source>
</evidence>
<keyword evidence="2 6" id="KW-0472">Membrane</keyword>
<comment type="caution">
    <text evidence="8">The sequence shown here is derived from an EMBL/GenBank/DDBJ whole genome shotgun (WGS) entry which is preliminary data.</text>
</comment>
<dbReference type="GO" id="GO:1990351">
    <property type="term" value="C:transporter complex"/>
    <property type="evidence" value="ECO:0007669"/>
    <property type="project" value="TreeGrafter"/>
</dbReference>
<organism evidence="8 9">
    <name type="scientific">Rahnella woolbedingensis</name>
    <dbReference type="NCBI Taxonomy" id="1510574"/>
    <lineage>
        <taxon>Bacteria</taxon>
        <taxon>Pseudomonadati</taxon>
        <taxon>Pseudomonadota</taxon>
        <taxon>Gammaproteobacteria</taxon>
        <taxon>Enterobacterales</taxon>
        <taxon>Yersiniaceae</taxon>
        <taxon>Rahnella</taxon>
    </lineage>
</organism>
<comment type="function">
    <text evidence="6">Together with LptD, is involved in the assembly of lipopolysaccharide (LPS) at the surface of the outer membrane. Required for the proper assembly of LptD. Binds LPS and may serve as the LPS recognition site at the outer membrane.</text>
</comment>
<dbReference type="GO" id="GO:0015920">
    <property type="term" value="P:lipopolysaccharide transport"/>
    <property type="evidence" value="ECO:0007669"/>
    <property type="project" value="TreeGrafter"/>
</dbReference>
<evidence type="ECO:0000256" key="6">
    <source>
        <dbReference type="HAMAP-Rule" id="MF_01186"/>
    </source>
</evidence>
<dbReference type="PANTHER" id="PTHR38098:SF1">
    <property type="entry name" value="LPS-ASSEMBLY LIPOPROTEIN LPTE"/>
    <property type="match status" value="1"/>
</dbReference>
<dbReference type="OrthoDB" id="5801564at2"/>
<proteinExistence type="inferred from homology"/>
<sequence length="212" mass="23203">MRHPLVTLLLTAAVMVTAGCGFHLRGKTNVPDELQTIVLDSGDPYGPMTRDIRTQLRLSNVTIVEDPTTQQRKDIPSLRVGPEVTGQSTASIFQDGKTAEYQMEMNLSATVLMPGKDIYPIHVKVFRSFFDNPLTALAKDNEQDIILEEMRQQAAQQLIRKLLTVHASELHKAEDVGARQVEVISTGASAASESSEDTKEVPPTTSSSTSVK</sequence>
<evidence type="ECO:0000256" key="3">
    <source>
        <dbReference type="ARBA" id="ARBA00023139"/>
    </source>
</evidence>
<reference evidence="8 9" key="1">
    <citation type="submission" date="2018-09" db="EMBL/GenBank/DDBJ databases">
        <authorList>
            <person name="Le Fleche-Mateos A."/>
        </authorList>
    </citation>
    <scope>NUCLEOTIDE SEQUENCE [LARGE SCALE GENOMIC DNA]</scope>
    <source>
        <strain evidence="8 9">DSM 27399</strain>
    </source>
</reference>
<evidence type="ECO:0000313" key="8">
    <source>
        <dbReference type="EMBL" id="RJT44494.1"/>
    </source>
</evidence>
<keyword evidence="1 6" id="KW-0732">Signal</keyword>
<dbReference type="RefSeq" id="WP_120132616.1">
    <property type="nucleotide sequence ID" value="NZ_RAHH01000010.1"/>
</dbReference>
<feature type="region of interest" description="Disordered" evidence="7">
    <location>
        <begin position="186"/>
        <end position="212"/>
    </location>
</feature>
<dbReference type="HAMAP" id="MF_01186">
    <property type="entry name" value="LPS_assembly_LptE"/>
    <property type="match status" value="1"/>
</dbReference>
<dbReference type="PANTHER" id="PTHR38098">
    <property type="entry name" value="LPS-ASSEMBLY LIPOPROTEIN LPTE"/>
    <property type="match status" value="1"/>
</dbReference>
<dbReference type="GO" id="GO:0001530">
    <property type="term" value="F:lipopolysaccharide binding"/>
    <property type="evidence" value="ECO:0007669"/>
    <property type="project" value="TreeGrafter"/>
</dbReference>
<keyword evidence="3 6" id="KW-0564">Palmitate</keyword>
<dbReference type="PROSITE" id="PS51257">
    <property type="entry name" value="PROKAR_LIPOPROTEIN"/>
    <property type="match status" value="1"/>
</dbReference>
<accession>A0A419N9N0</accession>
<dbReference type="Pfam" id="PF04390">
    <property type="entry name" value="LptE"/>
    <property type="match status" value="1"/>
</dbReference>
<comment type="subcellular location">
    <subcellularLocation>
        <location evidence="6">Cell outer membrane</location>
        <topology evidence="6">Lipid-anchor</topology>
    </subcellularLocation>
</comment>
<evidence type="ECO:0000256" key="5">
    <source>
        <dbReference type="ARBA" id="ARBA00023288"/>
    </source>
</evidence>
<keyword evidence="5 6" id="KW-0449">Lipoprotein</keyword>
<comment type="similarity">
    <text evidence="6">Belongs to the LptE lipoprotein family.</text>
</comment>
<name>A0A419N9N0_9GAMM</name>
<dbReference type="NCBIfam" id="NF008062">
    <property type="entry name" value="PRK10796.1"/>
    <property type="match status" value="1"/>
</dbReference>
<keyword evidence="4 6" id="KW-0998">Cell outer membrane</keyword>
<protein>
    <recommendedName>
        <fullName evidence="6">LPS-assembly lipoprotein LptE</fullName>
    </recommendedName>
</protein>
<dbReference type="GO" id="GO:0009279">
    <property type="term" value="C:cell outer membrane"/>
    <property type="evidence" value="ECO:0007669"/>
    <property type="project" value="UniProtKB-SubCell"/>
</dbReference>
<comment type="subunit">
    <text evidence="6">Component of the lipopolysaccharide transport and assembly complex. Interacts with LptD.</text>
</comment>
<dbReference type="Gene3D" id="3.30.160.150">
    <property type="entry name" value="Lipoprotein like domain"/>
    <property type="match status" value="1"/>
</dbReference>
<dbReference type="GO" id="GO:0043165">
    <property type="term" value="P:Gram-negative-bacterium-type cell outer membrane assembly"/>
    <property type="evidence" value="ECO:0007669"/>
    <property type="project" value="UniProtKB-UniRule"/>
</dbReference>
<keyword evidence="9" id="KW-1185">Reference proteome</keyword>
<evidence type="ECO:0000256" key="2">
    <source>
        <dbReference type="ARBA" id="ARBA00023136"/>
    </source>
</evidence>
<dbReference type="InterPro" id="IPR007485">
    <property type="entry name" value="LPS_assembly_LptE"/>
</dbReference>
<dbReference type="AlphaFoldDB" id="A0A419N9N0"/>
<evidence type="ECO:0000256" key="1">
    <source>
        <dbReference type="ARBA" id="ARBA00022729"/>
    </source>
</evidence>
<gene>
    <name evidence="6 8" type="primary">lptE</name>
    <name evidence="8" type="ORF">D6C13_09995</name>
</gene>
<dbReference type="EMBL" id="RAHH01000010">
    <property type="protein sequence ID" value="RJT44494.1"/>
    <property type="molecule type" value="Genomic_DNA"/>
</dbReference>
<dbReference type="Proteomes" id="UP000284908">
    <property type="component" value="Unassembled WGS sequence"/>
</dbReference>
<evidence type="ECO:0000313" key="9">
    <source>
        <dbReference type="Proteomes" id="UP000284908"/>
    </source>
</evidence>
<evidence type="ECO:0000256" key="4">
    <source>
        <dbReference type="ARBA" id="ARBA00023237"/>
    </source>
</evidence>